<sequence length="139" mass="15765">MQAVRERLRDLDIEGKFIEQLLKDYPARKVKEKLDLLMEKKNIQSPAGWLSAALKNDYRDAEQEGYDEEPAEGSGKLVSTPEEVSREKDLKAIKLIQDNLSASISPIPWRKRAGARENVGVRFIEPVKLRGGLIPLQKP</sequence>
<dbReference type="EMBL" id="BARW01032479">
    <property type="protein sequence ID" value="GAJ13671.1"/>
    <property type="molecule type" value="Genomic_DNA"/>
</dbReference>
<name>X1VGE0_9ZZZZ</name>
<dbReference type="AlphaFoldDB" id="X1VGE0"/>
<evidence type="ECO:0000256" key="1">
    <source>
        <dbReference type="SAM" id="MobiDB-lite"/>
    </source>
</evidence>
<organism evidence="2">
    <name type="scientific">marine sediment metagenome</name>
    <dbReference type="NCBI Taxonomy" id="412755"/>
    <lineage>
        <taxon>unclassified sequences</taxon>
        <taxon>metagenomes</taxon>
        <taxon>ecological metagenomes</taxon>
    </lineage>
</organism>
<feature type="region of interest" description="Disordered" evidence="1">
    <location>
        <begin position="60"/>
        <end position="85"/>
    </location>
</feature>
<reference evidence="2" key="1">
    <citation type="journal article" date="2014" name="Front. Microbiol.">
        <title>High frequency of phylogenetically diverse reductive dehalogenase-homologous genes in deep subseafloor sedimentary metagenomes.</title>
        <authorList>
            <person name="Kawai M."/>
            <person name="Futagami T."/>
            <person name="Toyoda A."/>
            <person name="Takaki Y."/>
            <person name="Nishi S."/>
            <person name="Hori S."/>
            <person name="Arai W."/>
            <person name="Tsubouchi T."/>
            <person name="Morono Y."/>
            <person name="Uchiyama I."/>
            <person name="Ito T."/>
            <person name="Fujiyama A."/>
            <person name="Inagaki F."/>
            <person name="Takami H."/>
        </authorList>
    </citation>
    <scope>NUCLEOTIDE SEQUENCE</scope>
    <source>
        <strain evidence="2">Expedition CK06-06</strain>
    </source>
</reference>
<protein>
    <submittedName>
        <fullName evidence="2">Uncharacterized protein</fullName>
    </submittedName>
</protein>
<proteinExistence type="predicted"/>
<accession>X1VGE0</accession>
<evidence type="ECO:0000313" key="2">
    <source>
        <dbReference type="EMBL" id="GAJ13671.1"/>
    </source>
</evidence>
<comment type="caution">
    <text evidence="2">The sequence shown here is derived from an EMBL/GenBank/DDBJ whole genome shotgun (WGS) entry which is preliminary data.</text>
</comment>
<gene>
    <name evidence="2" type="ORF">S12H4_51399</name>
</gene>